<evidence type="ECO:0000256" key="1">
    <source>
        <dbReference type="SAM" id="SignalP"/>
    </source>
</evidence>
<dbReference type="RefSeq" id="WP_269282879.1">
    <property type="nucleotide sequence ID" value="NZ_JAPVOI010000004.1"/>
</dbReference>
<evidence type="ECO:0000313" key="3">
    <source>
        <dbReference type="Proteomes" id="UP001079430"/>
    </source>
</evidence>
<dbReference type="Pfam" id="PF19625">
    <property type="entry name" value="DUF6130"/>
    <property type="match status" value="1"/>
</dbReference>
<evidence type="ECO:0000313" key="2">
    <source>
        <dbReference type="EMBL" id="MCZ4092461.1"/>
    </source>
</evidence>
<name>A0ABT4KM90_9HYPH</name>
<dbReference type="EMBL" id="JAPVOI010000004">
    <property type="protein sequence ID" value="MCZ4092461.1"/>
    <property type="molecule type" value="Genomic_DNA"/>
</dbReference>
<comment type="caution">
    <text evidence="2">The sequence shown here is derived from an EMBL/GenBank/DDBJ whole genome shotgun (WGS) entry which is preliminary data.</text>
</comment>
<gene>
    <name evidence="2" type="ORF">O3W52_21025</name>
</gene>
<dbReference type="Proteomes" id="UP001079430">
    <property type="component" value="Unassembled WGS sequence"/>
</dbReference>
<keyword evidence="1" id="KW-0732">Signal</keyword>
<reference evidence="2" key="1">
    <citation type="submission" date="2022-10" db="EMBL/GenBank/DDBJ databases">
        <title>Whole genome sequencing of three plant growth promoting bacteria isolated from Vachellia tortilis subsp. raddiana in Morocco.</title>
        <authorList>
            <person name="Hnini M."/>
            <person name="Zouagui R."/>
            <person name="Zouagui H."/>
            <person name="Chemao Elfihri M.-W."/>
            <person name="Ibrahimi A."/>
            <person name="Sbabou L."/>
            <person name="Aurag J."/>
        </authorList>
    </citation>
    <scope>NUCLEOTIDE SEQUENCE</scope>
    <source>
        <strain evidence="2">LMR678</strain>
    </source>
</reference>
<proteinExistence type="predicted"/>
<sequence length="149" mass="15662">MFIRTLAAAAAAAVLATSAFAEGTGERRPAPVFFPIKNEPPPKLIVGPPLAGALARGAVLVPYRTENFRIVSVFGAGASTVSPRVGHLHVTVDDSPWRWAETGDTSTVVVVGLPPGEHKVRLELASPEHQVFTGETVAFTVPETAAHPH</sequence>
<feature type="signal peptide" evidence="1">
    <location>
        <begin position="1"/>
        <end position="21"/>
    </location>
</feature>
<accession>A0ABT4KM90</accession>
<protein>
    <submittedName>
        <fullName evidence="2">DUF6130 family protein</fullName>
    </submittedName>
</protein>
<dbReference type="InterPro" id="IPR046133">
    <property type="entry name" value="DUF6130"/>
</dbReference>
<organism evidence="2 3">
    <name type="scientific">Sinorhizobium psoraleae</name>
    <dbReference type="NCBI Taxonomy" id="520838"/>
    <lineage>
        <taxon>Bacteria</taxon>
        <taxon>Pseudomonadati</taxon>
        <taxon>Pseudomonadota</taxon>
        <taxon>Alphaproteobacteria</taxon>
        <taxon>Hyphomicrobiales</taxon>
        <taxon>Rhizobiaceae</taxon>
        <taxon>Sinorhizobium/Ensifer group</taxon>
        <taxon>Sinorhizobium</taxon>
    </lineage>
</organism>
<keyword evidence="3" id="KW-1185">Reference proteome</keyword>
<feature type="chain" id="PRO_5045328026" evidence="1">
    <location>
        <begin position="22"/>
        <end position="149"/>
    </location>
</feature>